<gene>
    <name evidence="1" type="ORF">F5148DRAFT_941355</name>
</gene>
<comment type="caution">
    <text evidence="1">The sequence shown here is derived from an EMBL/GenBank/DDBJ whole genome shotgun (WGS) entry which is preliminary data.</text>
</comment>
<evidence type="ECO:0000313" key="1">
    <source>
        <dbReference type="EMBL" id="KAI9508165.1"/>
    </source>
</evidence>
<sequence>MHVKTHTSVGPGLPFFCTTSLTCGAASITRLLTRSTFGQGLAQPDGSKYEPRIPYHIRESSLIVSIQLERPRWASTAAQGNPMHVPMLAWQIPLWLIGQSPHLVHCGFGKTSHQFRPNFHSLSCVSDRSVQRRLKGYARPSSLLCMLNSSSTKVILILRTSAVAFGHGRRGVARLLASLRSVERGALQKCSCAQ</sequence>
<accession>A0ACC0U9E7</accession>
<reference evidence="1" key="1">
    <citation type="submission" date="2021-03" db="EMBL/GenBank/DDBJ databases">
        <title>Evolutionary priming and transition to the ectomycorrhizal habit in an iconic lineage of mushroom-forming fungi: is preadaptation a requirement?</title>
        <authorList>
            <consortium name="DOE Joint Genome Institute"/>
            <person name="Looney B.P."/>
            <person name="Miyauchi S."/>
            <person name="Morin E."/>
            <person name="Drula E."/>
            <person name="Courty P.E."/>
            <person name="Chicoki N."/>
            <person name="Fauchery L."/>
            <person name="Kohler A."/>
            <person name="Kuo A."/>
            <person name="LaButti K."/>
            <person name="Pangilinan J."/>
            <person name="Lipzen A."/>
            <person name="Riley R."/>
            <person name="Andreopoulos W."/>
            <person name="He G."/>
            <person name="Johnson J."/>
            <person name="Barry K.W."/>
            <person name="Grigoriev I.V."/>
            <person name="Nagy L."/>
            <person name="Hibbett D."/>
            <person name="Henrissat B."/>
            <person name="Matheny P.B."/>
            <person name="Labbe J."/>
            <person name="Martin A.F."/>
        </authorList>
    </citation>
    <scope>NUCLEOTIDE SEQUENCE</scope>
    <source>
        <strain evidence="1">BPL698</strain>
    </source>
</reference>
<protein>
    <submittedName>
        <fullName evidence="1">Uncharacterized protein</fullName>
    </submittedName>
</protein>
<dbReference type="EMBL" id="JAGFNK010000099">
    <property type="protein sequence ID" value="KAI9508165.1"/>
    <property type="molecule type" value="Genomic_DNA"/>
</dbReference>
<evidence type="ECO:0000313" key="2">
    <source>
        <dbReference type="Proteomes" id="UP001207468"/>
    </source>
</evidence>
<organism evidence="1 2">
    <name type="scientific">Russula earlei</name>
    <dbReference type="NCBI Taxonomy" id="71964"/>
    <lineage>
        <taxon>Eukaryota</taxon>
        <taxon>Fungi</taxon>
        <taxon>Dikarya</taxon>
        <taxon>Basidiomycota</taxon>
        <taxon>Agaricomycotina</taxon>
        <taxon>Agaricomycetes</taxon>
        <taxon>Russulales</taxon>
        <taxon>Russulaceae</taxon>
        <taxon>Russula</taxon>
    </lineage>
</organism>
<proteinExistence type="predicted"/>
<keyword evidence="2" id="KW-1185">Reference proteome</keyword>
<name>A0ACC0U9E7_9AGAM</name>
<dbReference type="Proteomes" id="UP001207468">
    <property type="component" value="Unassembled WGS sequence"/>
</dbReference>